<dbReference type="AlphaFoldDB" id="A0A3N3DYW5"/>
<sequence length="339" mass="38241">MSNPTSNEIWLLIDSRQFGGIETYVVQLAQGLIVHQQPVKVLLITEYVPRSPLCEKLENLSIPYQYLGGSTFDALTKLNKKIRQSPPLALHANGYKASLIAKLTKLYTGVKLVSTYHAGETPKGKMWLYDWLDRWSAWIENHSIVVSKAIGAKLPSNSHYIENFIDTNRLDIAYGEQIAFVGRLSPEKAPERFITLATQFPNRNFHFYGTGEQSQQLQANAPKNIQFHGHQSNMDTVWSNISVLIICSHYEGLPMVALEAMARGIVVIATSVGELPQLIRHRQNGYLARNASDLAPLLTDWVSSPIVEQQIIRQHAISTIQQNYSQQAIIPKMLKLYFN</sequence>
<gene>
    <name evidence="3" type="ORF">EGH82_12880</name>
</gene>
<dbReference type="RefSeq" id="WP_123782386.1">
    <property type="nucleotide sequence ID" value="NZ_RKIK01000036.1"/>
</dbReference>
<name>A0A3N3DYW5_9VIBR</name>
<proteinExistence type="predicted"/>
<organism evidence="3 4">
    <name type="scientific">Vibrio ponticus</name>
    <dbReference type="NCBI Taxonomy" id="265668"/>
    <lineage>
        <taxon>Bacteria</taxon>
        <taxon>Pseudomonadati</taxon>
        <taxon>Pseudomonadota</taxon>
        <taxon>Gammaproteobacteria</taxon>
        <taxon>Vibrionales</taxon>
        <taxon>Vibrionaceae</taxon>
        <taxon>Vibrio</taxon>
    </lineage>
</organism>
<evidence type="ECO:0000313" key="4">
    <source>
        <dbReference type="Proteomes" id="UP000278792"/>
    </source>
</evidence>
<dbReference type="Gene3D" id="3.40.50.2000">
    <property type="entry name" value="Glycogen Phosphorylase B"/>
    <property type="match status" value="2"/>
</dbReference>
<dbReference type="GO" id="GO:0016757">
    <property type="term" value="F:glycosyltransferase activity"/>
    <property type="evidence" value="ECO:0007669"/>
    <property type="project" value="InterPro"/>
</dbReference>
<protein>
    <submittedName>
        <fullName evidence="3">Glycosyltransferase</fullName>
    </submittedName>
</protein>
<dbReference type="CDD" id="cd03801">
    <property type="entry name" value="GT4_PimA-like"/>
    <property type="match status" value="1"/>
</dbReference>
<evidence type="ECO:0000259" key="2">
    <source>
        <dbReference type="Pfam" id="PF13439"/>
    </source>
</evidence>
<reference evidence="3 4" key="1">
    <citation type="submission" date="2018-11" db="EMBL/GenBank/DDBJ databases">
        <title>Vibrio ponticus strain CAIM 1751 pathogenic for the snapper Lutjanus guttatus.</title>
        <authorList>
            <person name="Soto-Rodriguez S."/>
            <person name="Lozano-Olvera R."/>
            <person name="Gomez-Gil B."/>
        </authorList>
    </citation>
    <scope>NUCLEOTIDE SEQUENCE [LARGE SCALE GENOMIC DNA]</scope>
    <source>
        <strain evidence="3 4">CAIM 1751</strain>
    </source>
</reference>
<dbReference type="InterPro" id="IPR028098">
    <property type="entry name" value="Glyco_trans_4-like_N"/>
</dbReference>
<dbReference type="SUPFAM" id="SSF53756">
    <property type="entry name" value="UDP-Glycosyltransferase/glycogen phosphorylase"/>
    <property type="match status" value="1"/>
</dbReference>
<dbReference type="EMBL" id="RKIK01000036">
    <property type="protein sequence ID" value="ROV59602.1"/>
    <property type="molecule type" value="Genomic_DNA"/>
</dbReference>
<keyword evidence="3" id="KW-0808">Transferase</keyword>
<evidence type="ECO:0000313" key="3">
    <source>
        <dbReference type="EMBL" id="ROV59602.1"/>
    </source>
</evidence>
<dbReference type="Pfam" id="PF00534">
    <property type="entry name" value="Glycos_transf_1"/>
    <property type="match status" value="1"/>
</dbReference>
<evidence type="ECO:0000259" key="1">
    <source>
        <dbReference type="Pfam" id="PF00534"/>
    </source>
</evidence>
<comment type="caution">
    <text evidence="3">The sequence shown here is derived from an EMBL/GenBank/DDBJ whole genome shotgun (WGS) entry which is preliminary data.</text>
</comment>
<accession>A0A3N3DYW5</accession>
<dbReference type="InterPro" id="IPR001296">
    <property type="entry name" value="Glyco_trans_1"/>
</dbReference>
<feature type="domain" description="Glycosyl transferase family 1" evidence="1">
    <location>
        <begin position="177"/>
        <end position="313"/>
    </location>
</feature>
<dbReference type="GO" id="GO:1901135">
    <property type="term" value="P:carbohydrate derivative metabolic process"/>
    <property type="evidence" value="ECO:0007669"/>
    <property type="project" value="UniProtKB-ARBA"/>
</dbReference>
<dbReference type="PANTHER" id="PTHR12526">
    <property type="entry name" value="GLYCOSYLTRANSFERASE"/>
    <property type="match status" value="1"/>
</dbReference>
<dbReference type="Proteomes" id="UP000278792">
    <property type="component" value="Unassembled WGS sequence"/>
</dbReference>
<feature type="domain" description="Glycosyltransferase subfamily 4-like N-terminal" evidence="2">
    <location>
        <begin position="18"/>
        <end position="169"/>
    </location>
</feature>
<dbReference type="Pfam" id="PF13439">
    <property type="entry name" value="Glyco_transf_4"/>
    <property type="match status" value="1"/>
</dbReference>